<dbReference type="InterPro" id="IPR036691">
    <property type="entry name" value="Endo/exonu/phosph_ase_sf"/>
</dbReference>
<keyword evidence="2" id="KW-1185">Reference proteome</keyword>
<dbReference type="Gene3D" id="3.60.10.10">
    <property type="entry name" value="Endonuclease/exonuclease/phosphatase"/>
    <property type="match status" value="1"/>
</dbReference>
<dbReference type="PANTHER" id="PTHR35218:SF9">
    <property type="entry name" value="ENDONUCLEASE_EXONUCLEASE_PHOSPHATASE DOMAIN-CONTAINING PROTEIN"/>
    <property type="match status" value="1"/>
</dbReference>
<gene>
    <name evidence="1" type="ORF">Dsin_017157</name>
</gene>
<reference evidence="1" key="1">
    <citation type="journal article" date="2023" name="Plant J.">
        <title>Genome sequences and population genomics provide insights into the demographic history, inbreeding, and mutation load of two 'living fossil' tree species of Dipteronia.</title>
        <authorList>
            <person name="Feng Y."/>
            <person name="Comes H.P."/>
            <person name="Chen J."/>
            <person name="Zhu S."/>
            <person name="Lu R."/>
            <person name="Zhang X."/>
            <person name="Li P."/>
            <person name="Qiu J."/>
            <person name="Olsen K.M."/>
            <person name="Qiu Y."/>
        </authorList>
    </citation>
    <scope>NUCLEOTIDE SEQUENCE</scope>
    <source>
        <strain evidence="1">NBL</strain>
    </source>
</reference>
<name>A0AAE0E660_9ROSI</name>
<evidence type="ECO:0000313" key="2">
    <source>
        <dbReference type="Proteomes" id="UP001281410"/>
    </source>
</evidence>
<sequence length="332" mass="37280">MIGGYPMGSKDIYSSNGSDTGIEEMALSKAFIFKSIGNGSKRLITHVLGQGHWAQMTERGSGARGNEKSGIISRRWKRLARVGTKVESSKEGGTEGVSEVVGDGGLVIIGRPNAIRTLAWNARGLGSPRATRVLQQLKRDLDPDVVFLMETKGGVSLMESLRIKLGFVGKLVVNAVGRSGGLCLFWSGKVHVKLLSFLRFHIDVKVLSHVNKDWRLTGFYGNLETDRRHHGWSLLKRLCGLSQLPWICIRNFNEILCDDEKVGGLRRNRRLMEEFRETLDWCELSDMGYIGLDFTWGNRRNGSEMIQERLDRGVCSFSWQQIFPNSLVRHLD</sequence>
<evidence type="ECO:0000313" key="1">
    <source>
        <dbReference type="EMBL" id="KAK3212451.1"/>
    </source>
</evidence>
<evidence type="ECO:0008006" key="3">
    <source>
        <dbReference type="Google" id="ProtNLM"/>
    </source>
</evidence>
<organism evidence="1 2">
    <name type="scientific">Dipteronia sinensis</name>
    <dbReference type="NCBI Taxonomy" id="43782"/>
    <lineage>
        <taxon>Eukaryota</taxon>
        <taxon>Viridiplantae</taxon>
        <taxon>Streptophyta</taxon>
        <taxon>Embryophyta</taxon>
        <taxon>Tracheophyta</taxon>
        <taxon>Spermatophyta</taxon>
        <taxon>Magnoliopsida</taxon>
        <taxon>eudicotyledons</taxon>
        <taxon>Gunneridae</taxon>
        <taxon>Pentapetalae</taxon>
        <taxon>rosids</taxon>
        <taxon>malvids</taxon>
        <taxon>Sapindales</taxon>
        <taxon>Sapindaceae</taxon>
        <taxon>Hippocastanoideae</taxon>
        <taxon>Acereae</taxon>
        <taxon>Dipteronia</taxon>
    </lineage>
</organism>
<accession>A0AAE0E660</accession>
<dbReference type="SUPFAM" id="SSF56219">
    <property type="entry name" value="DNase I-like"/>
    <property type="match status" value="1"/>
</dbReference>
<dbReference type="PANTHER" id="PTHR35218">
    <property type="entry name" value="RNASE H DOMAIN-CONTAINING PROTEIN"/>
    <property type="match status" value="1"/>
</dbReference>
<dbReference type="Proteomes" id="UP001281410">
    <property type="component" value="Unassembled WGS sequence"/>
</dbReference>
<proteinExistence type="predicted"/>
<protein>
    <recommendedName>
        <fullName evidence="3">Endonuclease/exonuclease/phosphatase domain-containing protein</fullName>
    </recommendedName>
</protein>
<comment type="caution">
    <text evidence="1">The sequence shown here is derived from an EMBL/GenBank/DDBJ whole genome shotgun (WGS) entry which is preliminary data.</text>
</comment>
<dbReference type="EMBL" id="JANJYJ010000005">
    <property type="protein sequence ID" value="KAK3212451.1"/>
    <property type="molecule type" value="Genomic_DNA"/>
</dbReference>
<dbReference type="AlphaFoldDB" id="A0AAE0E660"/>